<evidence type="ECO:0000313" key="2">
    <source>
        <dbReference type="EMBL" id="CAD7014740.1"/>
    </source>
</evidence>
<evidence type="ECO:0000313" key="3">
    <source>
        <dbReference type="Proteomes" id="UP000606786"/>
    </source>
</evidence>
<feature type="compositionally biased region" description="Acidic residues" evidence="1">
    <location>
        <begin position="120"/>
        <end position="135"/>
    </location>
</feature>
<feature type="compositionally biased region" description="Basic and acidic residues" evidence="1">
    <location>
        <begin position="8"/>
        <end position="43"/>
    </location>
</feature>
<gene>
    <name evidence="2" type="ORF">CCAP1982_LOCUS22718</name>
</gene>
<feature type="region of interest" description="Disordered" evidence="1">
    <location>
        <begin position="1"/>
        <end position="45"/>
    </location>
</feature>
<protein>
    <submittedName>
        <fullName evidence="2">(Mediterranean fruit fly) hypothetical protein</fullName>
    </submittedName>
</protein>
<organism evidence="2 3">
    <name type="scientific">Ceratitis capitata</name>
    <name type="common">Mediterranean fruit fly</name>
    <name type="synonym">Tephritis capitata</name>
    <dbReference type="NCBI Taxonomy" id="7213"/>
    <lineage>
        <taxon>Eukaryota</taxon>
        <taxon>Metazoa</taxon>
        <taxon>Ecdysozoa</taxon>
        <taxon>Arthropoda</taxon>
        <taxon>Hexapoda</taxon>
        <taxon>Insecta</taxon>
        <taxon>Pterygota</taxon>
        <taxon>Neoptera</taxon>
        <taxon>Endopterygota</taxon>
        <taxon>Diptera</taxon>
        <taxon>Brachycera</taxon>
        <taxon>Muscomorpha</taxon>
        <taxon>Tephritoidea</taxon>
        <taxon>Tephritidae</taxon>
        <taxon>Ceratitis</taxon>
        <taxon>Ceratitis</taxon>
    </lineage>
</organism>
<feature type="region of interest" description="Disordered" evidence="1">
    <location>
        <begin position="118"/>
        <end position="158"/>
    </location>
</feature>
<proteinExistence type="predicted"/>
<dbReference type="AlphaFoldDB" id="A0A811VHH6"/>
<evidence type="ECO:0000256" key="1">
    <source>
        <dbReference type="SAM" id="MobiDB-lite"/>
    </source>
</evidence>
<name>A0A811VHH6_CERCA</name>
<sequence length="178" mass="20125">MSTKIHRREGQRERQCKNNERERGRSSARSSRFDSTDNRRSSTERSTIIVVGIKLPQKLSSPTETRGAETQNVGQSYLTENNEWLYTSHWKVLDEKAKGTFLKLNLCVVEESFNNISGVQEEEAQSDPAEAEPVEEGAVSKSSSSQDKEDLDLMRTGSNSEDLMLFDFEKQTGKDCPV</sequence>
<reference evidence="2" key="1">
    <citation type="submission" date="2020-11" db="EMBL/GenBank/DDBJ databases">
        <authorList>
            <person name="Whitehead M."/>
        </authorList>
    </citation>
    <scope>NUCLEOTIDE SEQUENCE</scope>
    <source>
        <strain evidence="2">EGII</strain>
    </source>
</reference>
<comment type="caution">
    <text evidence="2">The sequence shown here is derived from an EMBL/GenBank/DDBJ whole genome shotgun (WGS) entry which is preliminary data.</text>
</comment>
<dbReference type="EMBL" id="CAJHJT010000056">
    <property type="protein sequence ID" value="CAD7014740.1"/>
    <property type="molecule type" value="Genomic_DNA"/>
</dbReference>
<dbReference type="Proteomes" id="UP000606786">
    <property type="component" value="Unassembled WGS sequence"/>
</dbReference>
<accession>A0A811VHH6</accession>
<keyword evidence="3" id="KW-1185">Reference proteome</keyword>